<reference evidence="2 3" key="2">
    <citation type="submission" date="2021-10" db="EMBL/GenBank/DDBJ databases">
        <authorList>
            <person name="Piombo E."/>
        </authorList>
    </citation>
    <scope>NUCLEOTIDE SEQUENCE [LARGE SCALE GENOMIC DNA]</scope>
</reference>
<dbReference type="Proteomes" id="UP000775872">
    <property type="component" value="Unassembled WGS sequence"/>
</dbReference>
<accession>A0A9N9YWR5</accession>
<protein>
    <submittedName>
        <fullName evidence="2">Uncharacterized protein</fullName>
    </submittedName>
</protein>
<evidence type="ECO:0000313" key="3">
    <source>
        <dbReference type="Proteomes" id="UP000775872"/>
    </source>
</evidence>
<feature type="region of interest" description="Disordered" evidence="1">
    <location>
        <begin position="55"/>
        <end position="99"/>
    </location>
</feature>
<sequence length="99" mass="10360">MSCFSLSQSTQGPKFQSLGVCDRALGILRACDQTQLAAHGRLPQLLAGLIVGTATNQPTNPPGTTTNVQLPWGVGTPLQGSATEDSSGRQRLTMHAERG</sequence>
<proteinExistence type="predicted"/>
<evidence type="ECO:0000313" key="2">
    <source>
        <dbReference type="EMBL" id="CAH0041127.1"/>
    </source>
</evidence>
<feature type="compositionally biased region" description="Low complexity" evidence="1">
    <location>
        <begin position="55"/>
        <end position="67"/>
    </location>
</feature>
<dbReference type="AlphaFoldDB" id="A0A9N9YWR5"/>
<dbReference type="EMBL" id="CABFOC020000002">
    <property type="protein sequence ID" value="CAH0041127.1"/>
    <property type="molecule type" value="Genomic_DNA"/>
</dbReference>
<name>A0A9N9YWR5_9HYPO</name>
<reference evidence="3" key="1">
    <citation type="submission" date="2019-06" db="EMBL/GenBank/DDBJ databases">
        <authorList>
            <person name="Broberg M."/>
        </authorList>
    </citation>
    <scope>NUCLEOTIDE SEQUENCE [LARGE SCALE GENOMIC DNA]</scope>
</reference>
<organism evidence="2 3">
    <name type="scientific">Clonostachys solani</name>
    <dbReference type="NCBI Taxonomy" id="160281"/>
    <lineage>
        <taxon>Eukaryota</taxon>
        <taxon>Fungi</taxon>
        <taxon>Dikarya</taxon>
        <taxon>Ascomycota</taxon>
        <taxon>Pezizomycotina</taxon>
        <taxon>Sordariomycetes</taxon>
        <taxon>Hypocreomycetidae</taxon>
        <taxon>Hypocreales</taxon>
        <taxon>Bionectriaceae</taxon>
        <taxon>Clonostachys</taxon>
    </lineage>
</organism>
<comment type="caution">
    <text evidence="2">The sequence shown here is derived from an EMBL/GenBank/DDBJ whole genome shotgun (WGS) entry which is preliminary data.</text>
</comment>
<keyword evidence="3" id="KW-1185">Reference proteome</keyword>
<gene>
    <name evidence="2" type="ORF">CSOL1703_00004162</name>
</gene>
<evidence type="ECO:0000256" key="1">
    <source>
        <dbReference type="SAM" id="MobiDB-lite"/>
    </source>
</evidence>